<dbReference type="PIR" id="H96974">
    <property type="entry name" value="H96974"/>
</dbReference>
<evidence type="ECO:0000313" key="9">
    <source>
        <dbReference type="Proteomes" id="UP000000814"/>
    </source>
</evidence>
<feature type="transmembrane region" description="Helical" evidence="4">
    <location>
        <begin position="413"/>
        <end position="436"/>
    </location>
</feature>
<evidence type="ECO:0000256" key="1">
    <source>
        <dbReference type="ARBA" id="ARBA00022676"/>
    </source>
</evidence>
<gene>
    <name evidence="8" type="ordered locus">CA_C0609</name>
</gene>
<dbReference type="GeneID" id="44997120"/>
<evidence type="ECO:0000256" key="4">
    <source>
        <dbReference type="SAM" id="Phobius"/>
    </source>
</evidence>
<dbReference type="Gene3D" id="2.60.420.10">
    <property type="entry name" value="Maltose phosphorylase, domain 3"/>
    <property type="match status" value="1"/>
</dbReference>
<dbReference type="PATRIC" id="fig|272562.8.peg.812"/>
<feature type="transmembrane region" description="Helical" evidence="4">
    <location>
        <begin position="812"/>
        <end position="831"/>
    </location>
</feature>
<dbReference type="GO" id="GO:0005975">
    <property type="term" value="P:carbohydrate metabolic process"/>
    <property type="evidence" value="ECO:0007669"/>
    <property type="project" value="InterPro"/>
</dbReference>
<keyword evidence="9" id="KW-1185">Reference proteome</keyword>
<evidence type="ECO:0000313" key="8">
    <source>
        <dbReference type="EMBL" id="AAK78587.1"/>
    </source>
</evidence>
<feature type="transmembrane region" description="Helical" evidence="4">
    <location>
        <begin position="442"/>
        <end position="462"/>
    </location>
</feature>
<keyword evidence="4" id="KW-1133">Transmembrane helix</keyword>
<dbReference type="CDD" id="cd11753">
    <property type="entry name" value="GH94N_ChvB_NdvB_2_like"/>
    <property type="match status" value="1"/>
</dbReference>
<keyword evidence="4" id="KW-0472">Membrane</keyword>
<dbReference type="Proteomes" id="UP000000814">
    <property type="component" value="Chromosome"/>
</dbReference>
<keyword evidence="4" id="KW-0812">Transmembrane</keyword>
<dbReference type="InterPro" id="IPR019282">
    <property type="entry name" value="Glycoamylase-like_cons_dom"/>
</dbReference>
<sequence length="2870" mass="331362">MLYVYIFLLCLIIFLIYILRDINRKKSYNHNGKINLHEDFHNDYLDAIKKYNSMPKRKSRSVLIKKLDRSYKGLLRGYEYFDREIRNKKEIVPAAEWLLDNLYLIEKEYKDIKHNMPEICYKKLPIVIEGAFRGLPRAYYLGMKIVNKLDGKISEDTVVSYVHEYQKKSILTSSEIWALPLMFRMAVIQNIGRITESMVFAQNEKAKADKLGYEIINSGNANSEKIRKLLKDEGIMTSHFIERFIKILRDNGVDNKEVYDYIDRKLEMQETTTSEMVVLEHQRQAEFQVLMGNCINAIREIEALNWKQCFEKLSIVESILKDDPSNIYKSMDFSSKDYYRHNIEKISRRMKIPESFVARAAVRCAREDDSESDIKKHVGYYIIDEGIDRLKNKIGIREKGISRIMSTLNNHKVGVYIWINILGTIALSLFLLYLIFRGTNEYRNWIYVLGFLAILIPCSEMVNSVLNWSVNHLTTPKFVCKIELPKGIPDYAKTIVVIPAIINSARKAKNLIENLEVYYLANKEKNLYFALLGDFRDSNIKTEESDYKINKVALRAVKDLNKKYCQNEREIFFFLNRERKLNTSEGKWIGWERKRGKLMEFNSLLRGDKNTSYNVISGSLKELYDAKYIITLDEDTRMPRDTAKKLIGAMIHVLNIPVIKENKVIRGYGVMQPRVNINSISANKTIYSKVFSGEAGIDTYSTAVSDVYQDLFGEGIFAGKGIYNIDVFQTMLKNQIPENRVLSHDLLEGAYTRSALVTDVEFIDGYPAYYTSSSKRLHRWVRGDWQLVRWIFQKSPIDTLSKWKIFDNLRRSLIAPAIIILILLSITLLPYSSDKWLAVAFLSLIFPWLFDVSEVAISPIRGMNLSGKLVGSKIVIEQMFLIFSFLPYKACLMVDAIARTIYRLTISKKNLLQWQTSADSENLSKKSLNNYINTMWIGSLIAVIIGITSFYKNVTIGLIMFPLSILWFISPFTAYFISKESEGTQNISTSDVEFLRLTARKTYAYFEDFVNEEGNFLAPDNYQEYEDKGVAFRTSPTNMGMGLTSNLVAYDLGFIGILEFCERMDKILGSMESLEMYKGHFYNWYDIKTKEPLRPRYISTVDSGNLIAYLWLIDRTIDEFIASPIFNFNLKKGLIDTMNLADEEIKNTSIQIDGYYEDLKGQLRDEEFSLNGFYIIFSRVLEKEAYVEGNVNSEKLYWNVKLKNSVIRLKAGFDKLMPWIDGVSQGEEYIFGDLKEATLRVPLRKLPEKLERIKDAVEHRKSNTVDENRENYGKMINLLGTAKREIEEIIKKLTDIKNRVNKMAENADFKMLFDKRRDLFSIGYDIESDSLGKSYYDLLASEARQASFIAIARGEINQNHWFKLGRSITNVEKEKCLVSWSGTMFEYLMPIIIMKNYPDTLLSETYRSVVESQKKYCRKRKIPCWGISESAYSEVDNKNNYMYKAFGVPGIGLKRGLSDEFVVSPYSSVMALQVDVKGAISNMKNLLKEGAGGRYGFYEAIDYTKERLRGGKDKAIVKCFMVHHEGMSLMSLDNVINDKILQKRFHSIPRVKSAELLLQERVPKRIIYNEERAFEIPELKEQRQKIVERKYSTAKTKFPEVQILSNGTYSAMVSNSGSGYSKRDKEYIYRWRKDSIEESYGMFFYIRDLNNNKWWSAGYEPCQDEGDNYEVTFSIDKAKIKREDEGLITSTTITVSNEEDAEIRKMSIRNRSNTTKLLEITSYMEVTAAPFDADLVHPTFSNLFVRTEFEPQYGCLIASRRRRSEKENKSYVMHSMFTDGDVNGNIQYETSRINFIGRGRDVHNPEALNSPLKNTIGDVLDPVMSLRRRIKLQPGKTINISYITAISSSREEVLEIAKKYSSQSSIRRAFEITTTEVKMWMKYLNMMSSEANLYEMMASKILYLSENLNMRSDYIKNIKKSQPALWGYGISGDVPIMLLIVRNDGDIGFVRQMVRAHEYFEIKGLNVDLVILNLMENSYIQAFQDTINSFINQNIVRTKKDRIGKIFAFNKSLMPIEDMELLIGISKLVIDSDKGLIVSQLKVQGKEYKEIEDIKVHEVHYNIKDYKFKINSLRFFNDYGGFDEANNQYVIILNDNKNTPAPWINVVSNEKFGFHVSERGSAYTWCANSRENKITPWNNDPVSDVLGEALYIRDEVTGRYWSISPEPVRDNDDYIIEHGFGYSSFSHYKEGIIGKMTMFVPMYDNVKLIIVKLKNNTEVDRNLALAYYARMVLGVVAEHTEQYISTDIDLKNKIIYSRNPYSTSFGSLNAFLKIYGGEDESFTGSRREFIGRGNNLHIPQAMKKARLSNTAGSGIEPCMAEKVKITLKPNEEKEIVIMLGEETSLAQIKSVTDRYSSIENSERELTNTKEYWKSILNTVVVNTPDESMNIIMNGWLMYQLISCRLWSRTAFYQSGGAYGFRDQLQDTMPLTFVRPDMTRKQILISASRQFVEGDVQHWWHPVVDSGIRTRFSDDLLWLPYVTIDYIKGTGDLSILDEVVPYIEDEPLKEGEDERYSLTKVSDKTGTIYEHCIKAIDKALKFGIHNIPLMGSGDWNDGMNTVGNKGKGESVWLGWFLYSILQNFKDIAKLKNDDYRSGRYLELSDFIRESIDKNAWDGNWYRRAYFDDGTPLGSAQNDECQIDSLSQSWALISGGGKTDRAKVAMQSIEKYLVKEDRGMILLLTPPFDDSKLNPGYIKGYVPGVRENGGQYTHAATWVILAMTKLGEGKKAWKLFNMINPINHSRSFYDCQTYKVEPYVMAADVYAKEPHVGRGGWTWYTGTAGWMYRVGLEGILGLKLKEGKGFTIEPCVPNKWYSYSMQYRHKNSVYHIDVRRGDKREILLDGKVMEDRIIPFLEDGDHKVDVIIEKNI</sequence>
<evidence type="ECO:0000259" key="6">
    <source>
        <dbReference type="Pfam" id="PF10091"/>
    </source>
</evidence>
<feature type="transmembrane region" description="Helical" evidence="4">
    <location>
        <begin position="931"/>
        <end position="951"/>
    </location>
</feature>
<dbReference type="eggNOG" id="COG3459">
    <property type="taxonomic scope" value="Bacteria"/>
</dbReference>
<evidence type="ECO:0000256" key="2">
    <source>
        <dbReference type="ARBA" id="ARBA00022679"/>
    </source>
</evidence>
<keyword evidence="2" id="KW-0808">Transferase</keyword>
<dbReference type="InterPro" id="IPR033432">
    <property type="entry name" value="GH94_catalytic"/>
</dbReference>
<dbReference type="OrthoDB" id="9769991at2"/>
<feature type="domain" description="Glycosyl hydrolase 94 supersandwich" evidence="5">
    <location>
        <begin position="2088"/>
        <end position="2357"/>
    </location>
</feature>
<dbReference type="InterPro" id="IPR037820">
    <property type="entry name" value="GH94N_NdvB"/>
</dbReference>
<dbReference type="Gene3D" id="1.50.10.140">
    <property type="match status" value="2"/>
</dbReference>
<evidence type="ECO:0000259" key="7">
    <source>
        <dbReference type="Pfam" id="PF17167"/>
    </source>
</evidence>
<evidence type="ECO:0000256" key="3">
    <source>
        <dbReference type="SAM" id="Coils"/>
    </source>
</evidence>
<dbReference type="EMBL" id="AE001437">
    <property type="protein sequence ID" value="AAK78587.1"/>
    <property type="molecule type" value="Genomic_DNA"/>
</dbReference>
<feature type="domain" description="Glycoamylase-like" evidence="6">
    <location>
        <begin position="1335"/>
        <end position="1549"/>
    </location>
</feature>
<dbReference type="InterPro" id="IPR037824">
    <property type="entry name" value="GH94N_2_NdvB"/>
</dbReference>
<dbReference type="InterPro" id="IPR008928">
    <property type="entry name" value="6-hairpin_glycosidase_sf"/>
</dbReference>
<keyword evidence="1" id="KW-0328">Glycosyltransferase</keyword>
<dbReference type="InterPro" id="IPR011013">
    <property type="entry name" value="Gal_mutarotase_sf_dom"/>
</dbReference>
<feature type="transmembrane region" description="Helical" evidence="4">
    <location>
        <begin position="837"/>
        <end position="858"/>
    </location>
</feature>
<feature type="transmembrane region" description="Helical" evidence="4">
    <location>
        <begin position="958"/>
        <end position="977"/>
    </location>
</feature>
<dbReference type="SUPFAM" id="SSF48208">
    <property type="entry name" value="Six-hairpin glycosidases"/>
    <property type="match status" value="1"/>
</dbReference>
<dbReference type="CDD" id="cd11756">
    <property type="entry name" value="GH94N_ChvB_NdvB_1_like"/>
    <property type="match status" value="1"/>
</dbReference>
<evidence type="ECO:0000259" key="5">
    <source>
        <dbReference type="Pfam" id="PF06165"/>
    </source>
</evidence>
<feature type="transmembrane region" description="Helical" evidence="4">
    <location>
        <begin position="879"/>
        <end position="902"/>
    </location>
</feature>
<dbReference type="InterPro" id="IPR052047">
    <property type="entry name" value="GH94_Enzymes"/>
</dbReference>
<dbReference type="RefSeq" id="WP_010963929.1">
    <property type="nucleotide sequence ID" value="NC_003030.1"/>
</dbReference>
<dbReference type="Pfam" id="PF17167">
    <property type="entry name" value="Glyco_hydro_94"/>
    <property type="match status" value="1"/>
</dbReference>
<dbReference type="Gene3D" id="1.50.10.10">
    <property type="match status" value="1"/>
</dbReference>
<feature type="coiled-coil region" evidence="3">
    <location>
        <begin position="1279"/>
        <end position="1306"/>
    </location>
</feature>
<name>Q97LF2_CLOAB</name>
<dbReference type="Pfam" id="PF10091">
    <property type="entry name" value="Glycoamylase"/>
    <property type="match status" value="1"/>
</dbReference>
<protein>
    <submittedName>
        <fullName evidence="8">Cyclic beta 1-2 glucan synthetase</fullName>
    </submittedName>
</protein>
<dbReference type="SMART" id="SM01068">
    <property type="entry name" value="CBM_X"/>
    <property type="match status" value="2"/>
</dbReference>
<feature type="domain" description="Glycosyl hydrolase 94 supersandwich" evidence="5">
    <location>
        <begin position="1586"/>
        <end position="1862"/>
    </location>
</feature>
<dbReference type="SUPFAM" id="SSF74650">
    <property type="entry name" value="Galactose mutarotase-like"/>
    <property type="match status" value="2"/>
</dbReference>
<dbReference type="Pfam" id="PF06165">
    <property type="entry name" value="GH94_b-supersand"/>
    <property type="match status" value="2"/>
</dbReference>
<dbReference type="GO" id="GO:0016757">
    <property type="term" value="F:glycosyltransferase activity"/>
    <property type="evidence" value="ECO:0007669"/>
    <property type="project" value="UniProtKB-KW"/>
</dbReference>
<feature type="transmembrane region" description="Helical" evidence="4">
    <location>
        <begin position="6"/>
        <end position="23"/>
    </location>
</feature>
<dbReference type="STRING" id="272562.CA_C0609"/>
<dbReference type="InterPro" id="IPR010383">
    <property type="entry name" value="Glyco_hydrolase_94_b-supersand"/>
</dbReference>
<dbReference type="Gene3D" id="2.70.98.40">
    <property type="entry name" value="Glycoside hydrolase, family 65, N-terminal domain"/>
    <property type="match status" value="2"/>
</dbReference>
<accession>Q97LF2</accession>
<dbReference type="InterPro" id="IPR012341">
    <property type="entry name" value="6hp_glycosidase-like_sf"/>
</dbReference>
<dbReference type="PANTHER" id="PTHR37469:SF2">
    <property type="entry name" value="CELLOBIONIC ACID PHOSPHORYLASE"/>
    <property type="match status" value="1"/>
</dbReference>
<organism evidence="8 9">
    <name type="scientific">Clostridium acetobutylicum (strain ATCC 824 / DSM 792 / JCM 1419 / IAM 19013 / LMG 5710 / NBRC 13948 / NRRL B-527 / VKM B-1787 / 2291 / W)</name>
    <dbReference type="NCBI Taxonomy" id="272562"/>
    <lineage>
        <taxon>Bacteria</taxon>
        <taxon>Bacillati</taxon>
        <taxon>Bacillota</taxon>
        <taxon>Clostridia</taxon>
        <taxon>Eubacteriales</taxon>
        <taxon>Clostridiaceae</taxon>
        <taxon>Clostridium</taxon>
    </lineage>
</organism>
<dbReference type="GO" id="GO:0030246">
    <property type="term" value="F:carbohydrate binding"/>
    <property type="evidence" value="ECO:0007669"/>
    <property type="project" value="InterPro"/>
</dbReference>
<dbReference type="KEGG" id="cac:CA_C0609"/>
<reference evidence="8 9" key="1">
    <citation type="journal article" date="2001" name="J. Bacteriol.">
        <title>Genome sequence and comparative analysis of the solvent-producing bacterium Clostridium acetobutylicum.</title>
        <authorList>
            <person name="Nolling J."/>
            <person name="Breton G."/>
            <person name="Omelchenko M.V."/>
            <person name="Makarova K.S."/>
            <person name="Zeng Q."/>
            <person name="Gibson R."/>
            <person name="Lee H.M."/>
            <person name="Dubois J."/>
            <person name="Qiu D."/>
            <person name="Hitti J."/>
            <person name="Wolf Y.I."/>
            <person name="Tatusov R.L."/>
            <person name="Sabathe F."/>
            <person name="Doucette-Stamm L."/>
            <person name="Soucaille P."/>
            <person name="Daly M.J."/>
            <person name="Bennett G.N."/>
            <person name="Koonin E.V."/>
            <person name="Smith D.R."/>
        </authorList>
    </citation>
    <scope>NUCLEOTIDE SEQUENCE [LARGE SCALE GENOMIC DNA]</scope>
    <source>
        <strain evidence="9">ATCC 824 / DSM 792 / JCM 1419 / LMG 5710 / VKM B-1787</strain>
    </source>
</reference>
<dbReference type="CAZy" id="GT84">
    <property type="family name" value="Glycosyltransferase Family 84"/>
</dbReference>
<keyword evidence="3" id="KW-0175">Coiled coil</keyword>
<dbReference type="CAZy" id="GH94">
    <property type="family name" value="Glycoside Hydrolase Family 94"/>
</dbReference>
<dbReference type="InterPro" id="IPR037018">
    <property type="entry name" value="GH65_N"/>
</dbReference>
<dbReference type="HOGENOM" id="CLU_000646_0_0_9"/>
<dbReference type="PANTHER" id="PTHR37469">
    <property type="entry name" value="CELLOBIONIC ACID PHOSPHORYLASE-RELATED"/>
    <property type="match status" value="1"/>
</dbReference>
<proteinExistence type="predicted"/>
<feature type="domain" description="Glycosyl hydrolase 94 catalytic" evidence="7">
    <location>
        <begin position="2371"/>
        <end position="2795"/>
    </location>
</feature>